<protein>
    <submittedName>
        <fullName evidence="8">Uncharacterized protein</fullName>
    </submittedName>
</protein>
<dbReference type="AlphaFoldDB" id="A0A3V0JB61"/>
<proteinExistence type="predicted"/>
<organism evidence="8">
    <name type="scientific">Salmonella typhimurium</name>
    <dbReference type="NCBI Taxonomy" id="90371"/>
    <lineage>
        <taxon>Bacteria</taxon>
        <taxon>Pseudomonadati</taxon>
        <taxon>Pseudomonadota</taxon>
        <taxon>Gammaproteobacteria</taxon>
        <taxon>Enterobacterales</taxon>
        <taxon>Enterobacteriaceae</taxon>
        <taxon>Salmonella</taxon>
    </lineage>
</organism>
<dbReference type="EMBL" id="AAHRDJ010000027">
    <property type="protein sequence ID" value="EBZ4427115.1"/>
    <property type="molecule type" value="Genomic_DNA"/>
</dbReference>
<gene>
    <name evidence="2" type="ORF">D5X47_22045</name>
    <name evidence="1" type="ORF">DP680_20185</name>
    <name evidence="3" type="ORF">EBD14_21005</name>
    <name evidence="5" type="ORF">G0A32_22135</name>
    <name evidence="4" type="ORF">G0A60_19555</name>
    <name evidence="6" type="ORF">G0B05_21565</name>
    <name evidence="7" type="ORF">G0B12_21165</name>
    <name evidence="8" type="ORF">G0J97_21790</name>
</gene>
<evidence type="ECO:0000313" key="6">
    <source>
        <dbReference type="EMBL" id="HAC6353169.1"/>
    </source>
</evidence>
<evidence type="ECO:0000313" key="5">
    <source>
        <dbReference type="EMBL" id="HAC6194681.1"/>
    </source>
</evidence>
<reference evidence="8" key="1">
    <citation type="journal article" date="2018" name="Genome Biol.">
        <title>SKESA: strategic k-mer extension for scrupulous assemblies.</title>
        <authorList>
            <person name="Souvorov A."/>
            <person name="Agarwala R."/>
            <person name="Lipman D.J."/>
        </authorList>
    </citation>
    <scope>NUCLEOTIDE SEQUENCE</scope>
    <source>
        <strain evidence="7">2011-60-1378-1</strain>
        <strain evidence="6">IVB 1544</strain>
        <strain evidence="8">L02471-16</strain>
        <strain evidence="5">SGSC1424</strain>
        <strain evidence="4">SGSC1426</strain>
    </source>
</reference>
<sequence>MRLTVKDIPPGEKFILIRTGKKYTMICQHEEKKYLFRVIEHSFTDSRDHHTTNREVTLNGQSYVKLIIRIRT</sequence>
<dbReference type="EMBL" id="AAHPTQ010000028">
    <property type="protein sequence ID" value="EBZ0114220.1"/>
    <property type="molecule type" value="Genomic_DNA"/>
</dbReference>
<evidence type="ECO:0000313" key="8">
    <source>
        <dbReference type="EMBL" id="HAC9302150.1"/>
    </source>
</evidence>
<dbReference type="EMBL" id="AAHIYO010000025">
    <property type="protein sequence ID" value="EBW6891878.1"/>
    <property type="molecule type" value="Genomic_DNA"/>
</dbReference>
<name>A0A3V0JB61_SALTM</name>
<evidence type="ECO:0000313" key="7">
    <source>
        <dbReference type="EMBL" id="HAC6419103.1"/>
    </source>
</evidence>
<evidence type="ECO:0000313" key="1">
    <source>
        <dbReference type="EMBL" id="EBW6891878.1"/>
    </source>
</evidence>
<accession>A0A3V0JB61</accession>
<dbReference type="EMBL" id="DAAMDT010000029">
    <property type="protein sequence ID" value="HAC6122744.1"/>
    <property type="molecule type" value="Genomic_DNA"/>
</dbReference>
<comment type="caution">
    <text evidence="8">The sequence shown here is derived from an EMBL/GenBank/DDBJ whole genome shotgun (WGS) entry which is preliminary data.</text>
</comment>
<reference evidence="8" key="3">
    <citation type="submission" date="2019-01" db="EMBL/GenBank/DDBJ databases">
        <authorList>
            <consortium name="NCBI Pathogen Detection Project"/>
        </authorList>
    </citation>
    <scope>NUCLEOTIDE SEQUENCE</scope>
    <source>
        <strain evidence="7">2011-60-1378-1</strain>
        <strain evidence="6">IVB 1544</strain>
        <strain evidence="8">L02471-16</strain>
        <strain evidence="5">SGSC1424</strain>
        <strain evidence="4">SGSC1426</strain>
    </source>
</reference>
<evidence type="ECO:0000313" key="3">
    <source>
        <dbReference type="EMBL" id="EBZ4427115.1"/>
    </source>
</evidence>
<reference evidence="1" key="2">
    <citation type="submission" date="2018-06" db="EMBL/GenBank/DDBJ databases">
        <authorList>
            <person name="Ashton P.M."/>
            <person name="Dallman T."/>
            <person name="Nair S."/>
            <person name="De Pinna E."/>
            <person name="Peters T."/>
            <person name="Grant K."/>
        </authorList>
    </citation>
    <scope>NUCLEOTIDE SEQUENCE</scope>
    <source>
        <strain evidence="1">420637</strain>
        <strain evidence="2">588495</strain>
        <strain evidence="3">619915</strain>
    </source>
</reference>
<dbReference type="EMBL" id="DAAMCV010000040">
    <property type="protein sequence ID" value="HAC6194681.1"/>
    <property type="molecule type" value="Genomic_DNA"/>
</dbReference>
<dbReference type="EMBL" id="DAANCS010000029">
    <property type="protein sequence ID" value="HAC9302150.1"/>
    <property type="molecule type" value="Genomic_DNA"/>
</dbReference>
<evidence type="ECO:0000313" key="2">
    <source>
        <dbReference type="EMBL" id="EBZ0114220.1"/>
    </source>
</evidence>
<evidence type="ECO:0000313" key="4">
    <source>
        <dbReference type="EMBL" id="HAC6122744.1"/>
    </source>
</evidence>
<dbReference type="EMBL" id="DAAMEV010000027">
    <property type="protein sequence ID" value="HAC6353169.1"/>
    <property type="molecule type" value="Genomic_DNA"/>
</dbReference>
<dbReference type="EMBL" id="DAAMFA010000026">
    <property type="protein sequence ID" value="HAC6419103.1"/>
    <property type="molecule type" value="Genomic_DNA"/>
</dbReference>